<gene>
    <name evidence="2" type="ORF">KSP40_PGU013359</name>
</gene>
<accession>A0ABR2LPS5</accession>
<evidence type="ECO:0000256" key="1">
    <source>
        <dbReference type="SAM" id="Phobius"/>
    </source>
</evidence>
<name>A0ABR2LPS5_9ASPA</name>
<feature type="transmembrane region" description="Helical" evidence="1">
    <location>
        <begin position="20"/>
        <end position="43"/>
    </location>
</feature>
<dbReference type="PANTHER" id="PTHR33306">
    <property type="entry name" value="EXPRESSED PROTEIN-RELATED-RELATED"/>
    <property type="match status" value="1"/>
</dbReference>
<dbReference type="PANTHER" id="PTHR33306:SF7">
    <property type="entry name" value="EXPRESSED PROTEIN"/>
    <property type="match status" value="1"/>
</dbReference>
<sequence length="141" mass="15630">MAYGNGRRDPSVFDALTASPLPYPVLFILLTVFLLLSVSWFFNYEEIVESTEEQMSVALLLTPLALLLLIRLLASSDSLFDGGGFLGFFFPYDHRNRRRFNESALSRDGGSASPWGVAVAVVVLLVMASFRSPFEDMWGGP</sequence>
<evidence type="ECO:0008006" key="4">
    <source>
        <dbReference type="Google" id="ProtNLM"/>
    </source>
</evidence>
<keyword evidence="1" id="KW-0472">Membrane</keyword>
<keyword evidence="1" id="KW-0812">Transmembrane</keyword>
<proteinExistence type="predicted"/>
<protein>
    <recommendedName>
        <fullName evidence="4">Transmembrane protein</fullName>
    </recommendedName>
</protein>
<evidence type="ECO:0000313" key="2">
    <source>
        <dbReference type="EMBL" id="KAK8945923.1"/>
    </source>
</evidence>
<comment type="caution">
    <text evidence="2">The sequence shown here is derived from an EMBL/GenBank/DDBJ whole genome shotgun (WGS) entry which is preliminary data.</text>
</comment>
<feature type="transmembrane region" description="Helical" evidence="1">
    <location>
        <begin position="112"/>
        <end position="130"/>
    </location>
</feature>
<feature type="transmembrane region" description="Helical" evidence="1">
    <location>
        <begin position="55"/>
        <end position="74"/>
    </location>
</feature>
<dbReference type="Proteomes" id="UP001412067">
    <property type="component" value="Unassembled WGS sequence"/>
</dbReference>
<organism evidence="2 3">
    <name type="scientific">Platanthera guangdongensis</name>
    <dbReference type="NCBI Taxonomy" id="2320717"/>
    <lineage>
        <taxon>Eukaryota</taxon>
        <taxon>Viridiplantae</taxon>
        <taxon>Streptophyta</taxon>
        <taxon>Embryophyta</taxon>
        <taxon>Tracheophyta</taxon>
        <taxon>Spermatophyta</taxon>
        <taxon>Magnoliopsida</taxon>
        <taxon>Liliopsida</taxon>
        <taxon>Asparagales</taxon>
        <taxon>Orchidaceae</taxon>
        <taxon>Orchidoideae</taxon>
        <taxon>Orchideae</taxon>
        <taxon>Orchidinae</taxon>
        <taxon>Platanthera</taxon>
    </lineage>
</organism>
<keyword evidence="3" id="KW-1185">Reference proteome</keyword>
<keyword evidence="1" id="KW-1133">Transmembrane helix</keyword>
<dbReference type="EMBL" id="JBBWWR010000017">
    <property type="protein sequence ID" value="KAK8945923.1"/>
    <property type="molecule type" value="Genomic_DNA"/>
</dbReference>
<evidence type="ECO:0000313" key="3">
    <source>
        <dbReference type="Proteomes" id="UP001412067"/>
    </source>
</evidence>
<reference evidence="2 3" key="1">
    <citation type="journal article" date="2022" name="Nat. Plants">
        <title>Genomes of leafy and leafless Platanthera orchids illuminate the evolution of mycoheterotrophy.</title>
        <authorList>
            <person name="Li M.H."/>
            <person name="Liu K.W."/>
            <person name="Li Z."/>
            <person name="Lu H.C."/>
            <person name="Ye Q.L."/>
            <person name="Zhang D."/>
            <person name="Wang J.Y."/>
            <person name="Li Y.F."/>
            <person name="Zhong Z.M."/>
            <person name="Liu X."/>
            <person name="Yu X."/>
            <person name="Liu D.K."/>
            <person name="Tu X.D."/>
            <person name="Liu B."/>
            <person name="Hao Y."/>
            <person name="Liao X.Y."/>
            <person name="Jiang Y.T."/>
            <person name="Sun W.H."/>
            <person name="Chen J."/>
            <person name="Chen Y.Q."/>
            <person name="Ai Y."/>
            <person name="Zhai J.W."/>
            <person name="Wu S.S."/>
            <person name="Zhou Z."/>
            <person name="Hsiao Y.Y."/>
            <person name="Wu W.L."/>
            <person name="Chen Y.Y."/>
            <person name="Lin Y.F."/>
            <person name="Hsu J.L."/>
            <person name="Li C.Y."/>
            <person name="Wang Z.W."/>
            <person name="Zhao X."/>
            <person name="Zhong W.Y."/>
            <person name="Ma X.K."/>
            <person name="Ma L."/>
            <person name="Huang J."/>
            <person name="Chen G.Z."/>
            <person name="Huang M.Z."/>
            <person name="Huang L."/>
            <person name="Peng D.H."/>
            <person name="Luo Y.B."/>
            <person name="Zou S.Q."/>
            <person name="Chen S.P."/>
            <person name="Lan S."/>
            <person name="Tsai W.C."/>
            <person name="Van de Peer Y."/>
            <person name="Liu Z.J."/>
        </authorList>
    </citation>
    <scope>NUCLEOTIDE SEQUENCE [LARGE SCALE GENOMIC DNA]</scope>
    <source>
        <strain evidence="2">Lor288</strain>
    </source>
</reference>